<comment type="caution">
    <text evidence="1">The sequence shown here is derived from an EMBL/GenBank/DDBJ whole genome shotgun (WGS) entry which is preliminary data.</text>
</comment>
<reference evidence="1" key="1">
    <citation type="journal article" date="2015" name="Nature">
        <title>Complex archaea that bridge the gap between prokaryotes and eukaryotes.</title>
        <authorList>
            <person name="Spang A."/>
            <person name="Saw J.H."/>
            <person name="Jorgensen S.L."/>
            <person name="Zaremba-Niedzwiedzka K."/>
            <person name="Martijn J."/>
            <person name="Lind A.E."/>
            <person name="van Eijk R."/>
            <person name="Schleper C."/>
            <person name="Guy L."/>
            <person name="Ettema T.J."/>
        </authorList>
    </citation>
    <scope>NUCLEOTIDE SEQUENCE</scope>
</reference>
<sequence length="45" mass="4912">METQTIESLEALEAAGYTCVHCEHYEACCAAGDKVDTLCRGFEVI</sequence>
<dbReference type="EMBL" id="LAZR01005372">
    <property type="protein sequence ID" value="KKN00461.1"/>
    <property type="molecule type" value="Genomic_DNA"/>
</dbReference>
<proteinExistence type="predicted"/>
<protein>
    <submittedName>
        <fullName evidence="1">Uncharacterized protein</fullName>
    </submittedName>
</protein>
<evidence type="ECO:0000313" key="1">
    <source>
        <dbReference type="EMBL" id="KKN00461.1"/>
    </source>
</evidence>
<gene>
    <name evidence="1" type="ORF">LCGC14_1137570</name>
</gene>
<dbReference type="AlphaFoldDB" id="A0A0F9PHF8"/>
<organism evidence="1">
    <name type="scientific">marine sediment metagenome</name>
    <dbReference type="NCBI Taxonomy" id="412755"/>
    <lineage>
        <taxon>unclassified sequences</taxon>
        <taxon>metagenomes</taxon>
        <taxon>ecological metagenomes</taxon>
    </lineage>
</organism>
<accession>A0A0F9PHF8</accession>
<name>A0A0F9PHF8_9ZZZZ</name>